<gene>
    <name evidence="1" type="ORF">RUMHYD_03602</name>
</gene>
<dbReference type="EMBL" id="ACBZ01000190">
    <property type="protein sequence ID" value="EEG47506.1"/>
    <property type="molecule type" value="Genomic_DNA"/>
</dbReference>
<evidence type="ECO:0000313" key="1">
    <source>
        <dbReference type="EMBL" id="EEG47506.1"/>
    </source>
</evidence>
<protein>
    <submittedName>
        <fullName evidence="1">Uncharacterized protein</fullName>
    </submittedName>
</protein>
<reference evidence="1 2" key="2">
    <citation type="submission" date="2009-02" db="EMBL/GenBank/DDBJ databases">
        <title>Draft genome sequence of Blautia hydrogenotrophica DSM 10507 (Ruminococcus hydrogenotrophicus DSM 10507).</title>
        <authorList>
            <person name="Sudarsanam P."/>
            <person name="Ley R."/>
            <person name="Guruge J."/>
            <person name="Turnbaugh P.J."/>
            <person name="Mahowald M."/>
            <person name="Liep D."/>
            <person name="Gordon J."/>
        </authorList>
    </citation>
    <scope>NUCLEOTIDE SEQUENCE [LARGE SCALE GENOMIC DNA]</scope>
    <source>
        <strain evidence="2">DSM 10507 / JCM 14656 / S5a33</strain>
    </source>
</reference>
<comment type="caution">
    <text evidence="1">The sequence shown here is derived from an EMBL/GenBank/DDBJ whole genome shotgun (WGS) entry which is preliminary data.</text>
</comment>
<dbReference type="eggNOG" id="ENOG5032YFF">
    <property type="taxonomic scope" value="Bacteria"/>
</dbReference>
<accession>C0CRT6</accession>
<dbReference type="AlphaFoldDB" id="C0CRT6"/>
<sequence length="174" mass="20090">MRCCNLDRIHRLFAKALQCSREVKFIKLWEQAERFMSVWARAMNYCYRNGIEVPKEQEAERKALEKAIRACGMEETSEAFLPGILMKIMTVPLLRWTMEEVNGMPTRLRMKTPTEIRRTLARVANMALNGEIDSKTANTIILACNAVLGSIRTDEQQKKIDELEVILNDITKKP</sequence>
<dbReference type="Proteomes" id="UP000003100">
    <property type="component" value="Unassembled WGS sequence"/>
</dbReference>
<dbReference type="HOGENOM" id="CLU_1537125_0_0_9"/>
<proteinExistence type="predicted"/>
<reference evidence="1 2" key="1">
    <citation type="submission" date="2009-01" db="EMBL/GenBank/DDBJ databases">
        <authorList>
            <person name="Fulton L."/>
            <person name="Clifton S."/>
            <person name="Fulton B."/>
            <person name="Xu J."/>
            <person name="Minx P."/>
            <person name="Pepin K.H."/>
            <person name="Johnson M."/>
            <person name="Bhonagiri V."/>
            <person name="Nash W.E."/>
            <person name="Mardis E.R."/>
            <person name="Wilson R.K."/>
        </authorList>
    </citation>
    <scope>NUCLEOTIDE SEQUENCE [LARGE SCALE GENOMIC DNA]</scope>
    <source>
        <strain evidence="2">DSM 10507 / JCM 14656 / S5a33</strain>
    </source>
</reference>
<dbReference type="PATRIC" id="fig|476272.21.peg.280"/>
<evidence type="ECO:0000313" key="2">
    <source>
        <dbReference type="Proteomes" id="UP000003100"/>
    </source>
</evidence>
<name>C0CRT6_BLAHS</name>
<organism evidence="1 2">
    <name type="scientific">Blautia hydrogenotrophica (strain DSM 10507 / JCM 14656 / S5a33)</name>
    <name type="common">Ruminococcus hydrogenotrophicus</name>
    <dbReference type="NCBI Taxonomy" id="476272"/>
    <lineage>
        <taxon>Bacteria</taxon>
        <taxon>Bacillati</taxon>
        <taxon>Bacillota</taxon>
        <taxon>Clostridia</taxon>
        <taxon>Lachnospirales</taxon>
        <taxon>Lachnospiraceae</taxon>
        <taxon>Blautia</taxon>
    </lineage>
</organism>
<keyword evidence="2" id="KW-1185">Reference proteome</keyword>